<dbReference type="RefSeq" id="WP_068770797.1">
    <property type="nucleotide sequence ID" value="NZ_CP109796.1"/>
</dbReference>
<dbReference type="PROSITE" id="PS51257">
    <property type="entry name" value="PROKAR_LIPOPROTEIN"/>
    <property type="match status" value="1"/>
</dbReference>
<dbReference type="Proteomes" id="UP000078486">
    <property type="component" value="Unassembled WGS sequence"/>
</dbReference>
<proteinExistence type="predicted"/>
<keyword evidence="1" id="KW-0732">Signal</keyword>
<comment type="caution">
    <text evidence="3">The sequence shown here is derived from an EMBL/GenBank/DDBJ whole genome shotgun (WGS) entry which is preliminary data.</text>
</comment>
<dbReference type="Gene3D" id="6.20.230.10">
    <property type="match status" value="1"/>
</dbReference>
<reference evidence="3 4" key="1">
    <citation type="submission" date="2016-01" db="EMBL/GenBank/DDBJ databases">
        <title>High potential of lignocellulose degradation of a new Verrucomicrobia species.</title>
        <authorList>
            <person name="Wang Y."/>
            <person name="Shi Y."/>
            <person name="Qiu Z."/>
            <person name="Liu S."/>
            <person name="Yang H."/>
        </authorList>
    </citation>
    <scope>NUCLEOTIDE SEQUENCE [LARGE SCALE GENOMIC DNA]</scope>
    <source>
        <strain evidence="3 4">TSB47</strain>
    </source>
</reference>
<evidence type="ECO:0000313" key="3">
    <source>
        <dbReference type="EMBL" id="OAM89348.1"/>
    </source>
</evidence>
<sequence length="428" mass="44470">MKNKIQSLIATLAAMLLAACTSTAAPPANSFELQQRNAAGTEWVDRSVTPQPNSLLSFGADRVPGTTAIATFAQAADLSLLGSAVSTIQSQLADLNTDVSDLSAQLAGKASMQAVSNLSADLAGYAVTLDELGQALTSHTAAANPHPQYALPPRLAPAVQYGGIGLADWNDALEAGIAYGGDTAAHAPDVGWFYGWVVGIQPDYVTQYAAHAGTGALYTRIKSVGVWGNWTRILTDAPANGSEYVRKNSAWVVATGGGGPSSLPATGINSAIYERSNETPNDELFITGSGAGGIGFQAGAFTFYGTSAYGAVTLYNTSGTGSFGGGMLLRGVKAGASALDAVNKSQLDTKQNMLTIDESVDQGSSNPVSGNAVWNAVDVVETNVNYLLYDIVPDQNSGAIIKKWYGTQAEYDAIPVKDSNTEYNIFEQ</sequence>
<dbReference type="Pfam" id="PF24243">
    <property type="entry name" value="Phage_tail_C"/>
    <property type="match status" value="1"/>
</dbReference>
<evidence type="ECO:0000256" key="1">
    <source>
        <dbReference type="SAM" id="SignalP"/>
    </source>
</evidence>
<feature type="domain" description="Minor tail protein gp31 C-terminal" evidence="2">
    <location>
        <begin position="402"/>
        <end position="425"/>
    </location>
</feature>
<feature type="signal peptide" evidence="1">
    <location>
        <begin position="1"/>
        <end position="24"/>
    </location>
</feature>
<dbReference type="InterPro" id="IPR056923">
    <property type="entry name" value="Minor_tail_gp31_C"/>
</dbReference>
<evidence type="ECO:0000313" key="4">
    <source>
        <dbReference type="Proteomes" id="UP000078486"/>
    </source>
</evidence>
<dbReference type="STRING" id="1184151.AW736_13940"/>
<dbReference type="AlphaFoldDB" id="A0A178IHX0"/>
<name>A0A178IHX0_9BACT</name>
<dbReference type="CDD" id="cd19958">
    <property type="entry name" value="pyocin_knob"/>
    <property type="match status" value="1"/>
</dbReference>
<accession>A0A178IHX0</accession>
<dbReference type="EMBL" id="LRRQ01000099">
    <property type="protein sequence ID" value="OAM89348.1"/>
    <property type="molecule type" value="Genomic_DNA"/>
</dbReference>
<evidence type="ECO:0000259" key="2">
    <source>
        <dbReference type="Pfam" id="PF24243"/>
    </source>
</evidence>
<keyword evidence="4" id="KW-1185">Reference proteome</keyword>
<organism evidence="3 4">
    <name type="scientific">Termitidicoccus mucosus</name>
    <dbReference type="NCBI Taxonomy" id="1184151"/>
    <lineage>
        <taxon>Bacteria</taxon>
        <taxon>Pseudomonadati</taxon>
        <taxon>Verrucomicrobiota</taxon>
        <taxon>Opitutia</taxon>
        <taxon>Opitutales</taxon>
        <taxon>Opitutaceae</taxon>
        <taxon>Termitidicoccus</taxon>
    </lineage>
</organism>
<protein>
    <recommendedName>
        <fullName evidence="2">Minor tail protein gp31 C-terminal domain-containing protein</fullName>
    </recommendedName>
</protein>
<feature type="chain" id="PRO_5008088892" description="Minor tail protein gp31 C-terminal domain-containing protein" evidence="1">
    <location>
        <begin position="25"/>
        <end position="428"/>
    </location>
</feature>
<gene>
    <name evidence="3" type="ORF">AW736_13940</name>
</gene>